<dbReference type="EMBL" id="ACHB01000049">
    <property type="protein sequence ID" value="EEI92297.1"/>
    <property type="molecule type" value="Genomic_DNA"/>
</dbReference>
<feature type="region of interest" description="Disordered" evidence="1">
    <location>
        <begin position="24"/>
        <end position="48"/>
    </location>
</feature>
<dbReference type="AlphaFoldDB" id="C2FXT5"/>
<gene>
    <name evidence="2" type="ORF">HMPREF0765_2141</name>
</gene>
<organism evidence="2 3">
    <name type="scientific">Sphingobacterium spiritivorum ATCC 33300</name>
    <dbReference type="NCBI Taxonomy" id="525372"/>
    <lineage>
        <taxon>Bacteria</taxon>
        <taxon>Pseudomonadati</taxon>
        <taxon>Bacteroidota</taxon>
        <taxon>Sphingobacteriia</taxon>
        <taxon>Sphingobacteriales</taxon>
        <taxon>Sphingobacteriaceae</taxon>
        <taxon>Sphingobacterium</taxon>
    </lineage>
</organism>
<dbReference type="HOGENOM" id="CLU_1966643_0_0_10"/>
<comment type="caution">
    <text evidence="2">The sequence shown here is derived from an EMBL/GenBank/DDBJ whole genome shotgun (WGS) entry which is preliminary data.</text>
</comment>
<evidence type="ECO:0000313" key="3">
    <source>
        <dbReference type="Proteomes" id="UP000006241"/>
    </source>
</evidence>
<evidence type="ECO:0000313" key="2">
    <source>
        <dbReference type="EMBL" id="EEI92297.1"/>
    </source>
</evidence>
<name>C2FXT5_SPHSI</name>
<feature type="region of interest" description="Disordered" evidence="1">
    <location>
        <begin position="81"/>
        <end position="143"/>
    </location>
</feature>
<feature type="compositionally biased region" description="Basic and acidic residues" evidence="1">
    <location>
        <begin position="24"/>
        <end position="38"/>
    </location>
</feature>
<evidence type="ECO:0000256" key="1">
    <source>
        <dbReference type="SAM" id="MobiDB-lite"/>
    </source>
</evidence>
<proteinExistence type="predicted"/>
<reference evidence="2 3" key="1">
    <citation type="submission" date="2009-01" db="EMBL/GenBank/DDBJ databases">
        <authorList>
            <person name="Qin X."/>
            <person name="Bachman B."/>
            <person name="Battles P."/>
            <person name="Bell A."/>
            <person name="Bess C."/>
            <person name="Bickham C."/>
            <person name="Chaboub L."/>
            <person name="Chen D."/>
            <person name="Coyle M."/>
            <person name="Deiros D.R."/>
            <person name="Dinh H."/>
            <person name="Forbes L."/>
            <person name="Fowler G."/>
            <person name="Francisco L."/>
            <person name="Fu Q."/>
            <person name="Gubbala S."/>
            <person name="Hale W."/>
            <person name="Han Y."/>
            <person name="Hemphill L."/>
            <person name="Highlander S.K."/>
            <person name="Hirani K."/>
            <person name="Hogues M."/>
            <person name="Jackson L."/>
            <person name="Jakkamsetti A."/>
            <person name="Javaid M."/>
            <person name="Jiang H."/>
            <person name="Korchina V."/>
            <person name="Kovar C."/>
            <person name="Lara F."/>
            <person name="Lee S."/>
            <person name="Mata R."/>
            <person name="Mathew T."/>
            <person name="Moen C."/>
            <person name="Morales K."/>
            <person name="Munidasa M."/>
            <person name="Nazareth L."/>
            <person name="Ngo R."/>
            <person name="Nguyen L."/>
            <person name="Okwuonu G."/>
            <person name="Ongeri F."/>
            <person name="Patil S."/>
            <person name="Petrosino J."/>
            <person name="Pham C."/>
            <person name="Pham P."/>
            <person name="Pu L.-L."/>
            <person name="Puazo M."/>
            <person name="Raj R."/>
            <person name="Reid J."/>
            <person name="Rouhana J."/>
            <person name="Saada N."/>
            <person name="Shang Y."/>
            <person name="Simmons D."/>
            <person name="Thornton R."/>
            <person name="Warren J."/>
            <person name="Weissenberger G."/>
            <person name="Zhang J."/>
            <person name="Zhang L."/>
            <person name="Zhou C."/>
            <person name="Zhu D."/>
            <person name="Muzny D."/>
            <person name="Worley K."/>
            <person name="Gibbs R."/>
        </authorList>
    </citation>
    <scope>NUCLEOTIDE SEQUENCE [LARGE SCALE GENOMIC DNA]</scope>
    <source>
        <strain evidence="2 3">ATCC 33300</strain>
    </source>
</reference>
<dbReference type="Proteomes" id="UP000006241">
    <property type="component" value="Unassembled WGS sequence"/>
</dbReference>
<accession>C2FXT5</accession>
<sequence>MKIIHSLVFYIGKNFEPMAQKVNTNKERKENELSEKKKNAPFMQVDKHSDPISNFITNFKRQFKDTKGLGLGRLFGGKRVEQQKQTTEPESVIGATKTVMRSDFKNDGKSQTVQTNKKPALRMDNTIKSQQTRPKNNKPKLGM</sequence>
<protein>
    <submittedName>
        <fullName evidence="2">Uncharacterized protein</fullName>
    </submittedName>
</protein>